<evidence type="ECO:0000259" key="1">
    <source>
        <dbReference type="Pfam" id="PF02602"/>
    </source>
</evidence>
<dbReference type="Proteomes" id="UP000190837">
    <property type="component" value="Unassembled WGS sequence"/>
</dbReference>
<reference evidence="3" key="1">
    <citation type="submission" date="2016-04" db="EMBL/GenBank/DDBJ databases">
        <authorList>
            <person name="Tagini F."/>
        </authorList>
    </citation>
    <scope>NUCLEOTIDE SEQUENCE [LARGE SCALE GENOMIC DNA]</scope>
    <source>
        <strain evidence="3">CHUV0807</strain>
    </source>
</reference>
<organism evidence="2 3">
    <name type="scientific">Cardiobacterium hominis</name>
    <dbReference type="NCBI Taxonomy" id="2718"/>
    <lineage>
        <taxon>Bacteria</taxon>
        <taxon>Pseudomonadati</taxon>
        <taxon>Pseudomonadota</taxon>
        <taxon>Gammaproteobacteria</taxon>
        <taxon>Cardiobacteriales</taxon>
        <taxon>Cardiobacteriaceae</taxon>
        <taxon>Cardiobacterium</taxon>
    </lineage>
</organism>
<dbReference type="RefSeq" id="WP_079542369.1">
    <property type="nucleotide sequence ID" value="NZ_FKLO01000087.1"/>
</dbReference>
<dbReference type="EMBL" id="FKLO01000087">
    <property type="protein sequence ID" value="SAM72944.1"/>
    <property type="molecule type" value="Genomic_DNA"/>
</dbReference>
<dbReference type="GO" id="GO:0033014">
    <property type="term" value="P:tetrapyrrole biosynthetic process"/>
    <property type="evidence" value="ECO:0007669"/>
    <property type="project" value="InterPro"/>
</dbReference>
<feature type="domain" description="Tetrapyrrole biosynthesis uroporphyrinogen III synthase" evidence="1">
    <location>
        <begin position="21"/>
        <end position="222"/>
    </location>
</feature>
<dbReference type="SUPFAM" id="SSF69618">
    <property type="entry name" value="HemD-like"/>
    <property type="match status" value="1"/>
</dbReference>
<dbReference type="AlphaFoldDB" id="A0A1C3H7K8"/>
<evidence type="ECO:0000313" key="2">
    <source>
        <dbReference type="EMBL" id="SAM72944.1"/>
    </source>
</evidence>
<dbReference type="InterPro" id="IPR036108">
    <property type="entry name" value="4pyrrol_syn_uPrphyn_synt_sf"/>
</dbReference>
<evidence type="ECO:0000313" key="3">
    <source>
        <dbReference type="Proteomes" id="UP000190837"/>
    </source>
</evidence>
<dbReference type="Gene3D" id="3.40.50.10090">
    <property type="match status" value="2"/>
</dbReference>
<keyword evidence="2" id="KW-0456">Lyase</keyword>
<gene>
    <name evidence="2" type="ORF">CHUV0807_2527</name>
</gene>
<dbReference type="EC" id="4.2.1.75" evidence="2"/>
<proteinExistence type="predicted"/>
<dbReference type="CDD" id="cd06578">
    <property type="entry name" value="HemD"/>
    <property type="match status" value="1"/>
</dbReference>
<dbReference type="Pfam" id="PF02602">
    <property type="entry name" value="HEM4"/>
    <property type="match status" value="1"/>
</dbReference>
<protein>
    <submittedName>
        <fullName evidence="2">Uroporphyrinogen-III synthase</fullName>
        <ecNumber evidence="2">4.2.1.75</ecNumber>
    </submittedName>
</protein>
<name>A0A1C3H7K8_9GAMM</name>
<accession>A0A1C3H7K8</accession>
<dbReference type="GO" id="GO:0004852">
    <property type="term" value="F:uroporphyrinogen-III synthase activity"/>
    <property type="evidence" value="ECO:0007669"/>
    <property type="project" value="UniProtKB-EC"/>
</dbReference>
<sequence length="243" mass="26792">MNELSGCTLLYTRDAAHYPAFRARIAALGGSALHLPLMTTRALPLIDADRTILDCSDVLVFTSAAAVHHLIEQYPLRNQQTVAIGKTTAAALPSPPTITAPAPYNSEALLAYWQPRGMRIALIAAPGGREQLAATLYKNNTVHTLYPYRRANPTAAWPDALPLPDIITIASQQTLNHLLAIIPQEKLKLLKYRACIAAISARVAQYAQQQGFQQTIFAEDASETRQIAAICRWWTQTQEQRHD</sequence>
<dbReference type="InterPro" id="IPR003754">
    <property type="entry name" value="4pyrrol_synth_uPrphyn_synth"/>
</dbReference>